<sequence length="283" mass="32067">MMLASPWARRNGCSGAPALGRLDFLLREPAEVYHAKSKEYLTSHALADFRENPLLYRKRQLGLVVEEDRPAFQIGRAAHTLILEGRDAYRRQYAFGGPTNPATGKLFDSRSKAYQEWAERQAKPVLTDRQAALVEELAGAVQRHPVAGELLAEGLPESVLRCDYRGVPCQARLDWLNPAKGLVDLKTCDHLKYLEADARSFGYLHQLAFYRALLALAGGEQVPVYLIAVEKREPFRCGVWRIDPNVLAACERDNEAALERLVRCRQLDHWPTGYEELRVFDHI</sequence>
<accession>E8QXG5</accession>
<dbReference type="EMBL" id="CP002353">
    <property type="protein sequence ID" value="ADV63013.1"/>
    <property type="molecule type" value="Genomic_DNA"/>
</dbReference>
<keyword evidence="3" id="KW-1185">Reference proteome</keyword>
<dbReference type="RefSeq" id="WP_013565301.1">
    <property type="nucleotide sequence ID" value="NC_014962.1"/>
</dbReference>
<evidence type="ECO:0000313" key="3">
    <source>
        <dbReference type="Proteomes" id="UP000008631"/>
    </source>
</evidence>
<dbReference type="InterPro" id="IPR024432">
    <property type="entry name" value="Put_RecE_PDDEXK-like_dom"/>
</dbReference>
<dbReference type="HOGENOM" id="CLU_982717_0_0_0"/>
<dbReference type="STRING" id="575540.Isop_2439"/>
<reference key="1">
    <citation type="submission" date="2010-11" db="EMBL/GenBank/DDBJ databases">
        <title>The complete sequence of chromosome of Isophaera pallida ATCC 43644.</title>
        <authorList>
            <consortium name="US DOE Joint Genome Institute (JGI-PGF)"/>
            <person name="Lucas S."/>
            <person name="Copeland A."/>
            <person name="Lapidus A."/>
            <person name="Bruce D."/>
            <person name="Goodwin L."/>
            <person name="Pitluck S."/>
            <person name="Kyrpides N."/>
            <person name="Mavromatis K."/>
            <person name="Pagani I."/>
            <person name="Ivanova N."/>
            <person name="Saunders E."/>
            <person name="Brettin T."/>
            <person name="Detter J.C."/>
            <person name="Han C."/>
            <person name="Tapia R."/>
            <person name="Land M."/>
            <person name="Hauser L."/>
            <person name="Markowitz V."/>
            <person name="Cheng J.-F."/>
            <person name="Hugenholtz P."/>
            <person name="Woyke T."/>
            <person name="Wu D."/>
            <person name="Eisen J.A."/>
        </authorList>
    </citation>
    <scope>NUCLEOTIDE SEQUENCE</scope>
    <source>
        <strain>ATCC 43644</strain>
    </source>
</reference>
<dbReference type="Gene3D" id="3.90.320.10">
    <property type="match status" value="1"/>
</dbReference>
<organism evidence="2 3">
    <name type="scientific">Isosphaera pallida (strain ATCC 43644 / DSM 9630 / IS1B)</name>
    <dbReference type="NCBI Taxonomy" id="575540"/>
    <lineage>
        <taxon>Bacteria</taxon>
        <taxon>Pseudomonadati</taxon>
        <taxon>Planctomycetota</taxon>
        <taxon>Planctomycetia</taxon>
        <taxon>Isosphaerales</taxon>
        <taxon>Isosphaeraceae</taxon>
        <taxon>Isosphaera</taxon>
    </lineage>
</organism>
<proteinExistence type="predicted"/>
<dbReference type="KEGG" id="ipa:Isop_2439"/>
<evidence type="ECO:0000313" key="2">
    <source>
        <dbReference type="EMBL" id="ADV63013.1"/>
    </source>
</evidence>
<name>E8QXG5_ISOPI</name>
<dbReference type="InterPro" id="IPR011604">
    <property type="entry name" value="PDDEXK-like_dom_sf"/>
</dbReference>
<feature type="domain" description="Putative exodeoxyribonuclease 8 PDDEXK-like" evidence="1">
    <location>
        <begin position="56"/>
        <end position="276"/>
    </location>
</feature>
<evidence type="ECO:0000259" key="1">
    <source>
        <dbReference type="Pfam" id="PF12684"/>
    </source>
</evidence>
<dbReference type="Pfam" id="PF12684">
    <property type="entry name" value="DUF3799"/>
    <property type="match status" value="1"/>
</dbReference>
<dbReference type="OrthoDB" id="256590at2"/>
<gene>
    <name evidence="2" type="ordered locus">Isop_2439</name>
</gene>
<dbReference type="InParanoid" id="E8QXG5"/>
<dbReference type="AlphaFoldDB" id="E8QXG5"/>
<dbReference type="Proteomes" id="UP000008631">
    <property type="component" value="Chromosome"/>
</dbReference>
<reference evidence="2 3" key="2">
    <citation type="journal article" date="2011" name="Stand. Genomic Sci.">
        <title>Complete genome sequence of Isosphaera pallida type strain (IS1B).</title>
        <authorList>
            <consortium name="US DOE Joint Genome Institute (JGI-PGF)"/>
            <person name="Goker M."/>
            <person name="Cleland D."/>
            <person name="Saunders E."/>
            <person name="Lapidus A."/>
            <person name="Nolan M."/>
            <person name="Lucas S."/>
            <person name="Hammon N."/>
            <person name="Deshpande S."/>
            <person name="Cheng J.F."/>
            <person name="Tapia R."/>
            <person name="Han C."/>
            <person name="Goodwin L."/>
            <person name="Pitluck S."/>
            <person name="Liolios K."/>
            <person name="Pagani I."/>
            <person name="Ivanova N."/>
            <person name="Mavromatis K."/>
            <person name="Pati A."/>
            <person name="Chen A."/>
            <person name="Palaniappan K."/>
            <person name="Land M."/>
            <person name="Hauser L."/>
            <person name="Chang Y.J."/>
            <person name="Jeffries C.D."/>
            <person name="Detter J.C."/>
            <person name="Beck B."/>
            <person name="Woyke T."/>
            <person name="Bristow J."/>
            <person name="Eisen J.A."/>
            <person name="Markowitz V."/>
            <person name="Hugenholtz P."/>
            <person name="Kyrpides N.C."/>
            <person name="Klenk H.P."/>
        </authorList>
    </citation>
    <scope>NUCLEOTIDE SEQUENCE [LARGE SCALE GENOMIC DNA]</scope>
    <source>
        <strain evidence="3">ATCC 43644 / DSM 9630 / IS1B</strain>
    </source>
</reference>
<protein>
    <recommendedName>
        <fullName evidence="1">Putative exodeoxyribonuclease 8 PDDEXK-like domain-containing protein</fullName>
    </recommendedName>
</protein>